<dbReference type="Pfam" id="PF26178">
    <property type="entry name" value="PI-PLC_cat"/>
    <property type="match status" value="1"/>
</dbReference>
<dbReference type="PROSITE" id="PS50231">
    <property type="entry name" value="RICIN_B_LECTIN"/>
    <property type="match status" value="1"/>
</dbReference>
<feature type="chain" id="PRO_5046050057" evidence="1">
    <location>
        <begin position="22"/>
        <end position="441"/>
    </location>
</feature>
<reference evidence="3 4" key="1">
    <citation type="submission" date="2020-03" db="EMBL/GenBank/DDBJ databases">
        <title>WGS of actinomycetes isolated from Thailand.</title>
        <authorList>
            <person name="Thawai C."/>
        </authorList>
    </citation>
    <scope>NUCLEOTIDE SEQUENCE [LARGE SCALE GENOMIC DNA]</scope>
    <source>
        <strain evidence="3 4">HSS6-12</strain>
    </source>
</reference>
<evidence type="ECO:0000256" key="1">
    <source>
        <dbReference type="SAM" id="SignalP"/>
    </source>
</evidence>
<evidence type="ECO:0000313" key="3">
    <source>
        <dbReference type="EMBL" id="NJP34891.1"/>
    </source>
</evidence>
<name>A0ABX0ZF03_9ACTN</name>
<dbReference type="InterPro" id="IPR051057">
    <property type="entry name" value="PI-PLC_domain"/>
</dbReference>
<dbReference type="InterPro" id="IPR017946">
    <property type="entry name" value="PLC-like_Pdiesterase_TIM-brl"/>
</dbReference>
<evidence type="ECO:0000313" key="4">
    <source>
        <dbReference type="Proteomes" id="UP000783871"/>
    </source>
</evidence>
<accession>A0ABX0ZF03</accession>
<proteinExistence type="predicted"/>
<feature type="domain" description="Ricin B lectin" evidence="2">
    <location>
        <begin position="33"/>
        <end position="98"/>
    </location>
</feature>
<dbReference type="SUPFAM" id="SSF51695">
    <property type="entry name" value="PLC-like phosphodiesterases"/>
    <property type="match status" value="1"/>
</dbReference>
<dbReference type="InterPro" id="IPR000772">
    <property type="entry name" value="Ricin_B_lectin"/>
</dbReference>
<dbReference type="Proteomes" id="UP000783871">
    <property type="component" value="Unassembled WGS sequence"/>
</dbReference>
<sequence>MRGIRAGLLVGVMVAVGLVPASGVAASDDPHTTGPLTIQSVPNGRMVDVDGGVLQDGRKVQEWTYNGTGAQQWRLRASGDHHRIEAVPDPAYCLGREHAGDQARVVLRRCADGLTDWRFQALGGERYRITDPAGGGHLRVRDVVPTNGRDLVVGADGGAGAEWYLTDLTLPRRALPADPRLDQVTFLVAHNAMANTDEGFWGRFPNQSYRLRDQLGHGVRGLQLDVHPYRGDVRMCHGGCWGNERTLSDGLRDVVAFLTADRDAVVTLFLEDYTGVDELRAAVERVTGLDALLFRPDRSGVRDRGWPRLSELRSSNQRLLVFSQRPGREAFGVMYDRDWTAENYWSLGTGGGALDCHSRWAEVPLAKEEPGFRRLHVMNHYRDIPTEWSAAADNGAKLRDRVQRICAPSARRKPNYVAVDFYQKPEGGATWDLIRELNTYW</sequence>
<feature type="signal peptide" evidence="1">
    <location>
        <begin position="1"/>
        <end position="21"/>
    </location>
</feature>
<dbReference type="Pfam" id="PF14200">
    <property type="entry name" value="RicinB_lectin_2"/>
    <property type="match status" value="1"/>
</dbReference>
<dbReference type="SUPFAM" id="SSF50370">
    <property type="entry name" value="Ricin B-like lectins"/>
    <property type="match status" value="1"/>
</dbReference>
<gene>
    <name evidence="3" type="ORF">HCJ94_23630</name>
</gene>
<protein>
    <submittedName>
        <fullName evidence="3">Phospholipase</fullName>
    </submittedName>
</protein>
<comment type="caution">
    <text evidence="3">The sequence shown here is derived from an EMBL/GenBank/DDBJ whole genome shotgun (WGS) entry which is preliminary data.</text>
</comment>
<organism evidence="3 4">
    <name type="scientific">Micromonospora thermarum</name>
    <dbReference type="NCBI Taxonomy" id="2720024"/>
    <lineage>
        <taxon>Bacteria</taxon>
        <taxon>Bacillati</taxon>
        <taxon>Actinomycetota</taxon>
        <taxon>Actinomycetes</taxon>
        <taxon>Micromonosporales</taxon>
        <taxon>Micromonosporaceae</taxon>
        <taxon>Micromonospora</taxon>
    </lineage>
</organism>
<dbReference type="Gene3D" id="3.20.20.190">
    <property type="entry name" value="Phosphatidylinositol (PI) phosphodiesterase"/>
    <property type="match status" value="1"/>
</dbReference>
<dbReference type="InterPro" id="IPR035992">
    <property type="entry name" value="Ricin_B-like_lectins"/>
</dbReference>
<dbReference type="RefSeq" id="WP_168003233.1">
    <property type="nucleotide sequence ID" value="NZ_JAATEO010000030.1"/>
</dbReference>
<keyword evidence="4" id="KW-1185">Reference proteome</keyword>
<dbReference type="CDD" id="cd00161">
    <property type="entry name" value="beta-trefoil_Ricin-like"/>
    <property type="match status" value="1"/>
</dbReference>
<dbReference type="CDD" id="cd08588">
    <property type="entry name" value="PI-PLCc_At5g67130_like"/>
    <property type="match status" value="1"/>
</dbReference>
<dbReference type="PANTHER" id="PTHR13593:SF140">
    <property type="entry name" value="PLC-LIKE PHOSPHODIESTERASE"/>
    <property type="match status" value="1"/>
</dbReference>
<evidence type="ECO:0000259" key="2">
    <source>
        <dbReference type="Pfam" id="PF14200"/>
    </source>
</evidence>
<dbReference type="PANTHER" id="PTHR13593">
    <property type="match status" value="1"/>
</dbReference>
<dbReference type="PROSITE" id="PS50007">
    <property type="entry name" value="PIPLC_X_DOMAIN"/>
    <property type="match status" value="1"/>
</dbReference>
<dbReference type="Gene3D" id="2.80.10.50">
    <property type="match status" value="1"/>
</dbReference>
<dbReference type="EMBL" id="JAATEO010000030">
    <property type="protein sequence ID" value="NJP34891.1"/>
    <property type="molecule type" value="Genomic_DNA"/>
</dbReference>
<keyword evidence="1" id="KW-0732">Signal</keyword>